<dbReference type="Proteomes" id="UP000032142">
    <property type="component" value="Unassembled WGS sequence"/>
</dbReference>
<dbReference type="AlphaFoldDB" id="A0A0B0NH07"/>
<reference evidence="2" key="1">
    <citation type="submission" date="2014-09" db="EMBL/GenBank/DDBJ databases">
        <authorList>
            <person name="Mudge J."/>
            <person name="Ramaraj T."/>
            <person name="Lindquist I.E."/>
            <person name="Bharti A.K."/>
            <person name="Sundararajan A."/>
            <person name="Cameron C.T."/>
            <person name="Woodward J.E."/>
            <person name="May G.D."/>
            <person name="Brubaker C."/>
            <person name="Broadhvest J."/>
            <person name="Wilkins T.A."/>
        </authorList>
    </citation>
    <scope>NUCLEOTIDE SEQUENCE</scope>
    <source>
        <strain evidence="2">cv. AKA8401</strain>
    </source>
</reference>
<protein>
    <submittedName>
        <fullName evidence="1">Free methionine-R-sulfoxide reductase</fullName>
    </submittedName>
</protein>
<name>A0A0B0NH07_GOSAR</name>
<proteinExistence type="predicted"/>
<accession>A0A0B0NH07</accession>
<gene>
    <name evidence="1" type="ORF">F383_16064</name>
</gene>
<evidence type="ECO:0000313" key="1">
    <source>
        <dbReference type="EMBL" id="KHG11099.1"/>
    </source>
</evidence>
<dbReference type="EMBL" id="KN395231">
    <property type="protein sequence ID" value="KHG11099.1"/>
    <property type="molecule type" value="Genomic_DNA"/>
</dbReference>
<sequence>MAVCPLVLIFKISQYAPHGLRHGRVTWLCGISQYTLQVWHSLAHGLAHGHVWPFLGHTGVCVSRVTQVNKLTCFDTGPMT</sequence>
<keyword evidence="2" id="KW-1185">Reference proteome</keyword>
<organism evidence="1 2">
    <name type="scientific">Gossypium arboreum</name>
    <name type="common">Tree cotton</name>
    <name type="synonym">Gossypium nanking</name>
    <dbReference type="NCBI Taxonomy" id="29729"/>
    <lineage>
        <taxon>Eukaryota</taxon>
        <taxon>Viridiplantae</taxon>
        <taxon>Streptophyta</taxon>
        <taxon>Embryophyta</taxon>
        <taxon>Tracheophyta</taxon>
        <taxon>Spermatophyta</taxon>
        <taxon>Magnoliopsida</taxon>
        <taxon>eudicotyledons</taxon>
        <taxon>Gunneridae</taxon>
        <taxon>Pentapetalae</taxon>
        <taxon>rosids</taxon>
        <taxon>malvids</taxon>
        <taxon>Malvales</taxon>
        <taxon>Malvaceae</taxon>
        <taxon>Malvoideae</taxon>
        <taxon>Gossypium</taxon>
    </lineage>
</organism>
<evidence type="ECO:0000313" key="2">
    <source>
        <dbReference type="Proteomes" id="UP000032142"/>
    </source>
</evidence>